<evidence type="ECO:0000313" key="1">
    <source>
        <dbReference type="EMBL" id="MEL1247671.1"/>
    </source>
</evidence>
<proteinExistence type="predicted"/>
<dbReference type="EMBL" id="JBBYHT010000002">
    <property type="protein sequence ID" value="MEL1247671.1"/>
    <property type="molecule type" value="Genomic_DNA"/>
</dbReference>
<reference evidence="1 2" key="1">
    <citation type="submission" date="2024-04" db="EMBL/GenBank/DDBJ databases">
        <title>Flavobacterium sp. DGU41 16S ribosomal RNA gene Genome sequencing and assembly.</title>
        <authorList>
            <person name="Park S."/>
        </authorList>
    </citation>
    <scope>NUCLEOTIDE SEQUENCE [LARGE SCALE GENOMIC DNA]</scope>
    <source>
        <strain evidence="1 2">DGU41</strain>
    </source>
</reference>
<dbReference type="Proteomes" id="UP001393056">
    <property type="component" value="Unassembled WGS sequence"/>
</dbReference>
<name>A0ABU9I5J2_9FLAO</name>
<sequence length="62" mass="7313">MKRICINTTDVMFITGKSERQSRNIINDIKDYLGKAKHQVVTIKEFCEYLGLEEEEIKSYIK</sequence>
<gene>
    <name evidence="1" type="ORF">AAEO58_06400</name>
</gene>
<keyword evidence="2" id="KW-1185">Reference proteome</keyword>
<accession>A0ABU9I5J2</accession>
<dbReference type="RefSeq" id="WP_341682706.1">
    <property type="nucleotide sequence ID" value="NZ_JBBYHT010000002.1"/>
</dbReference>
<evidence type="ECO:0000313" key="2">
    <source>
        <dbReference type="Proteomes" id="UP001393056"/>
    </source>
</evidence>
<protein>
    <submittedName>
        <fullName evidence="1">Uncharacterized protein</fullName>
    </submittedName>
</protein>
<organism evidence="1 2">
    <name type="scientific">Flavobacterium helocola</name>
    <dbReference type="NCBI Taxonomy" id="3139139"/>
    <lineage>
        <taxon>Bacteria</taxon>
        <taxon>Pseudomonadati</taxon>
        <taxon>Bacteroidota</taxon>
        <taxon>Flavobacteriia</taxon>
        <taxon>Flavobacteriales</taxon>
        <taxon>Flavobacteriaceae</taxon>
        <taxon>Flavobacterium</taxon>
    </lineage>
</organism>
<comment type="caution">
    <text evidence="1">The sequence shown here is derived from an EMBL/GenBank/DDBJ whole genome shotgun (WGS) entry which is preliminary data.</text>
</comment>